<dbReference type="Gene3D" id="3.30.160.60">
    <property type="entry name" value="Classic Zinc Finger"/>
    <property type="match status" value="1"/>
</dbReference>
<dbReference type="PROSITE" id="PS50119">
    <property type="entry name" value="ZF_BBOX"/>
    <property type="match status" value="2"/>
</dbReference>
<keyword evidence="1" id="KW-0479">Metal-binding</keyword>
<dbReference type="CDD" id="cd19756">
    <property type="entry name" value="Bbox2"/>
    <property type="match status" value="1"/>
</dbReference>
<dbReference type="PANTHER" id="PTHR25462:SF296">
    <property type="entry name" value="MEIOTIC P26, ISOFORM F"/>
    <property type="match status" value="1"/>
</dbReference>
<name>A0ABY7FD70_MYAAR</name>
<dbReference type="EMBL" id="CP111022">
    <property type="protein sequence ID" value="WAR20113.1"/>
    <property type="molecule type" value="Genomic_DNA"/>
</dbReference>
<dbReference type="Pfam" id="PF00643">
    <property type="entry name" value="zf-B_box"/>
    <property type="match status" value="1"/>
</dbReference>
<feature type="compositionally biased region" description="Basic and acidic residues" evidence="3">
    <location>
        <begin position="104"/>
        <end position="113"/>
    </location>
</feature>
<keyword evidence="2" id="KW-0175">Coiled coil</keyword>
<accession>A0ABY7FD70</accession>
<evidence type="ECO:0000256" key="3">
    <source>
        <dbReference type="SAM" id="MobiDB-lite"/>
    </source>
</evidence>
<feature type="domain" description="B box-type" evidence="4">
    <location>
        <begin position="123"/>
        <end position="167"/>
    </location>
</feature>
<dbReference type="InterPro" id="IPR011042">
    <property type="entry name" value="6-blade_b-propeller_TolB-like"/>
</dbReference>
<feature type="coiled-coil region" evidence="2">
    <location>
        <begin position="235"/>
        <end position="269"/>
    </location>
</feature>
<feature type="domain" description="B box-type" evidence="4">
    <location>
        <begin position="13"/>
        <end position="59"/>
    </location>
</feature>
<reference evidence="5" key="1">
    <citation type="submission" date="2022-11" db="EMBL/GenBank/DDBJ databases">
        <title>Centuries of genome instability and evolution in soft-shell clam transmissible cancer (bioRxiv).</title>
        <authorList>
            <person name="Hart S.F.M."/>
            <person name="Yonemitsu M.A."/>
            <person name="Giersch R.M."/>
            <person name="Beal B.F."/>
            <person name="Arriagada G."/>
            <person name="Davis B.W."/>
            <person name="Ostrander E.A."/>
            <person name="Goff S.P."/>
            <person name="Metzger M.J."/>
        </authorList>
    </citation>
    <scope>NUCLEOTIDE SEQUENCE</scope>
    <source>
        <strain evidence="5">MELC-2E11</strain>
        <tissue evidence="5">Siphon/mantle</tissue>
    </source>
</reference>
<keyword evidence="1" id="KW-0863">Zinc-finger</keyword>
<keyword evidence="1" id="KW-0862">Zinc</keyword>
<evidence type="ECO:0000313" key="5">
    <source>
        <dbReference type="EMBL" id="WAR20113.1"/>
    </source>
</evidence>
<dbReference type="PANTHER" id="PTHR25462">
    <property type="entry name" value="BONUS, ISOFORM C-RELATED"/>
    <property type="match status" value="1"/>
</dbReference>
<gene>
    <name evidence="5" type="ORF">MAR_001951</name>
</gene>
<dbReference type="SUPFAM" id="SSF101898">
    <property type="entry name" value="NHL repeat"/>
    <property type="match status" value="1"/>
</dbReference>
<evidence type="ECO:0000256" key="2">
    <source>
        <dbReference type="SAM" id="Coils"/>
    </source>
</evidence>
<evidence type="ECO:0000313" key="6">
    <source>
        <dbReference type="Proteomes" id="UP001164746"/>
    </source>
</evidence>
<dbReference type="SUPFAM" id="SSF57845">
    <property type="entry name" value="B-box zinc-binding domain"/>
    <property type="match status" value="1"/>
</dbReference>
<keyword evidence="6" id="KW-1185">Reference proteome</keyword>
<feature type="region of interest" description="Disordered" evidence="3">
    <location>
        <begin position="50"/>
        <end position="113"/>
    </location>
</feature>
<dbReference type="Gene3D" id="2.120.10.30">
    <property type="entry name" value="TolB, C-terminal domain"/>
    <property type="match status" value="1"/>
</dbReference>
<dbReference type="InterPro" id="IPR047153">
    <property type="entry name" value="TRIM45/56/19-like"/>
</dbReference>
<organism evidence="5 6">
    <name type="scientific">Mya arenaria</name>
    <name type="common">Soft-shell clam</name>
    <dbReference type="NCBI Taxonomy" id="6604"/>
    <lineage>
        <taxon>Eukaryota</taxon>
        <taxon>Metazoa</taxon>
        <taxon>Spiralia</taxon>
        <taxon>Lophotrochozoa</taxon>
        <taxon>Mollusca</taxon>
        <taxon>Bivalvia</taxon>
        <taxon>Autobranchia</taxon>
        <taxon>Heteroconchia</taxon>
        <taxon>Euheterodonta</taxon>
        <taxon>Imparidentia</taxon>
        <taxon>Neoheterodontei</taxon>
        <taxon>Myida</taxon>
        <taxon>Myoidea</taxon>
        <taxon>Myidae</taxon>
        <taxon>Mya</taxon>
    </lineage>
</organism>
<protein>
    <recommendedName>
        <fullName evidence="4">B box-type domain-containing protein</fullName>
    </recommendedName>
</protein>
<dbReference type="InterPro" id="IPR000315">
    <property type="entry name" value="Znf_B-box"/>
</dbReference>
<proteinExistence type="predicted"/>
<sequence>MDGNTTPIHVFPVLCDVCRRNEKNVKADGYCETCRECMCMSCIETHENQSDTKHHHVTRTGEKQPDTNNHQVAKTSEKQSDIQNYQMAKTSKKQPDTKHHHATRISEDTHEYSELSVDMEDTRAFDMCDEHANEPIKFFCLSHDFLGCGECVVEKHRTCKVEHISDLARKYKNGKSFRDLISSLDKLEKDVEKNTASVSKSYNVLDFNIRTEVQKIEQFRLEINNYLDQRQEVLLGQLRESELRHKELLEELRERCEQIQTSVRDIKAKLNIVGSDTHLHFIVSKLAEMKLKHLLVQKEKVARIKDAPKFTFTVDKETEKVITSDTLIGVLEFEQLTTQEYLTEGMTVKKALTTLRFAKEPGLSCKSPEDNGFCYITGLTLTSRGHLLLADFQTGHKSVKLVNTSTNTIESRLVLTGCPYEIKSMPNDQAVVTIPHQGLLQFLDVRGNRILKGRAIKVDGKCYGVAHYRNKLIVSSHCPSKVEILTLRGQVISRVEYSGNGLPMFKYPNHIAVGFDGETDVIYVTDRGQETVTKLDTSGRIISVSRDKGISLPYGITAIGQGAFFCSYGNNGIQACDNTRGQGTKDETVAMTTILKTKDGIRHPMCLCFDEEREMIYISSYHGKRSANMNNELQVFKII</sequence>
<dbReference type="Proteomes" id="UP001164746">
    <property type="component" value="Chromosome 11"/>
</dbReference>
<evidence type="ECO:0000259" key="4">
    <source>
        <dbReference type="PROSITE" id="PS50119"/>
    </source>
</evidence>
<evidence type="ECO:0000256" key="1">
    <source>
        <dbReference type="PROSITE-ProRule" id="PRU00024"/>
    </source>
</evidence>